<geneLocation type="plasmid" evidence="1 2">
    <name>pBN2</name>
</geneLocation>
<organism evidence="1 2">
    <name type="scientific">Paraburkholderia aromaticivorans</name>
    <dbReference type="NCBI Taxonomy" id="2026199"/>
    <lineage>
        <taxon>Bacteria</taxon>
        <taxon>Pseudomonadati</taxon>
        <taxon>Pseudomonadota</taxon>
        <taxon>Betaproteobacteria</taxon>
        <taxon>Burkholderiales</taxon>
        <taxon>Burkholderiaceae</taxon>
        <taxon>Paraburkholderia</taxon>
    </lineage>
</organism>
<keyword evidence="2" id="KW-1185">Reference proteome</keyword>
<accession>A0A248VZR2</accession>
<proteinExistence type="predicted"/>
<evidence type="ECO:0000313" key="2">
    <source>
        <dbReference type="Proteomes" id="UP000215158"/>
    </source>
</evidence>
<keyword evidence="1" id="KW-0614">Plasmid</keyword>
<dbReference type="KEGG" id="parb:CJU94_37560"/>
<dbReference type="Proteomes" id="UP000215158">
    <property type="component" value="Plasmid pBN2"/>
</dbReference>
<reference evidence="1 2" key="1">
    <citation type="submission" date="2017-08" db="EMBL/GenBank/DDBJ databases">
        <title>Identification and genetic characteristics of simultaneous BTEX- and naphthalene-degrading Paraburkholderia sp. BN5 isolated from petroleum-contaminated soil.</title>
        <authorList>
            <person name="Lee Y."/>
            <person name="Jeon C.O."/>
        </authorList>
    </citation>
    <scope>NUCLEOTIDE SEQUENCE [LARGE SCALE GENOMIC DNA]</scope>
    <source>
        <strain evidence="1 2">BN5</strain>
        <plasmid evidence="1 2">pBN2</plasmid>
    </source>
</reference>
<dbReference type="RefSeq" id="WP_095423643.1">
    <property type="nucleotide sequence ID" value="NZ_CP022992.1"/>
</dbReference>
<evidence type="ECO:0000313" key="1">
    <source>
        <dbReference type="EMBL" id="ASW03880.1"/>
    </source>
</evidence>
<protein>
    <submittedName>
        <fullName evidence="1">Uncharacterized protein</fullName>
    </submittedName>
</protein>
<dbReference type="OrthoDB" id="6174143at2"/>
<sequence>MNQVHPQRYRTTTWERARVAHLRGRPDFARHLRGIARPMQISYQRLMQAYNGEPVGVECRERERDAWAFVVPEMSGSGRWRIQRFDLDGFVGHMCFDTLAIAVENMLQEGYRILDAGALDRVAATNRWAKGIKRAAVVQRCQEGLITYAQMLDELRRMQEEATAGS</sequence>
<dbReference type="EMBL" id="CP022992">
    <property type="protein sequence ID" value="ASW03880.1"/>
    <property type="molecule type" value="Genomic_DNA"/>
</dbReference>
<gene>
    <name evidence="1" type="ORF">CJU94_37560</name>
</gene>
<name>A0A248VZR2_9BURK</name>
<dbReference type="AlphaFoldDB" id="A0A248VZR2"/>